<dbReference type="InterPro" id="IPR000192">
    <property type="entry name" value="Aminotrans_V_dom"/>
</dbReference>
<evidence type="ECO:0000313" key="11">
    <source>
        <dbReference type="Proteomes" id="UP000092582"/>
    </source>
</evidence>
<dbReference type="GO" id="GO:0051536">
    <property type="term" value="F:iron-sulfur cluster binding"/>
    <property type="evidence" value="ECO:0007669"/>
    <property type="project" value="UniProtKB-KW"/>
</dbReference>
<dbReference type="AlphaFoldDB" id="A0A1B1BKG1"/>
<evidence type="ECO:0000259" key="9">
    <source>
        <dbReference type="Pfam" id="PF00266"/>
    </source>
</evidence>
<dbReference type="Proteomes" id="UP000092582">
    <property type="component" value="Chromosome 1"/>
</dbReference>
<dbReference type="PANTHER" id="PTHR11601">
    <property type="entry name" value="CYSTEINE DESULFURYLASE FAMILY MEMBER"/>
    <property type="match status" value="1"/>
</dbReference>
<dbReference type="GO" id="GO:0031071">
    <property type="term" value="F:cysteine desulfurase activity"/>
    <property type="evidence" value="ECO:0007669"/>
    <property type="project" value="UniProtKB-EC"/>
</dbReference>
<dbReference type="InterPro" id="IPR015422">
    <property type="entry name" value="PyrdxlP-dep_Trfase_small"/>
</dbReference>
<gene>
    <name evidence="10" type="ORF">PA27867_2034</name>
</gene>
<protein>
    <submittedName>
        <fullName evidence="10">Cysteine desulfarase</fullName>
    </submittedName>
</protein>
<evidence type="ECO:0000313" key="10">
    <source>
        <dbReference type="EMBL" id="ANP72986.1"/>
    </source>
</evidence>
<sequence length="397" mass="40658">MSVYLDHAATAPMLPAAITAYAEAMAVVGNPASIHSQGQNAKRMLEEAREQVAASVRSDPIEVVFTGSGTEAVNLGIKGLYWARAPRTRILVPGGEHHATVDTVDWLVQQEGARVEWIPLDILGRIDLTALAAAIATNPEDVALVTLLAANNEVGTLQPVEEVAALAAAHGIPVHVDAISAYGHVPIDFAGLHATGVSALSVSAHKIGGPVGIGALVLSRAATVVPLIHGGGQQRQVRSGTQDVAAAVSFAVAATAMTGELAAENRRLAALRDRVIAGVLEAVPSAVYNGDPDPAGRLPGNAHFTFPGCEGDSLLFLLDVAGVSVSTGSACQAGIPEPSHVLRAMGRTEAEARSALRITLGRTSTQADVDALLAALPAAWSQAIGAGMADSAPRAYT</sequence>
<keyword evidence="7" id="KW-0411">Iron-sulfur</keyword>
<comment type="catalytic activity">
    <reaction evidence="8">
        <text>(sulfur carrier)-H + L-cysteine = (sulfur carrier)-SH + L-alanine</text>
        <dbReference type="Rhea" id="RHEA:43892"/>
        <dbReference type="Rhea" id="RHEA-COMP:14737"/>
        <dbReference type="Rhea" id="RHEA-COMP:14739"/>
        <dbReference type="ChEBI" id="CHEBI:29917"/>
        <dbReference type="ChEBI" id="CHEBI:35235"/>
        <dbReference type="ChEBI" id="CHEBI:57972"/>
        <dbReference type="ChEBI" id="CHEBI:64428"/>
        <dbReference type="EC" id="2.8.1.7"/>
    </reaction>
</comment>
<dbReference type="InterPro" id="IPR015424">
    <property type="entry name" value="PyrdxlP-dep_Trfase"/>
</dbReference>
<dbReference type="PIRSF" id="PIRSF005572">
    <property type="entry name" value="NifS"/>
    <property type="match status" value="1"/>
</dbReference>
<dbReference type="RefSeq" id="WP_066596085.1">
    <property type="nucleotide sequence ID" value="NZ_CP016282.1"/>
</dbReference>
<keyword evidence="6" id="KW-0408">Iron</keyword>
<evidence type="ECO:0000256" key="5">
    <source>
        <dbReference type="ARBA" id="ARBA00022898"/>
    </source>
</evidence>
<feature type="domain" description="Aminotransferase class V" evidence="9">
    <location>
        <begin position="3"/>
        <end position="372"/>
    </location>
</feature>
<dbReference type="InterPro" id="IPR015421">
    <property type="entry name" value="PyrdxlP-dep_Trfase_major"/>
</dbReference>
<accession>A0A1B1BKG1</accession>
<evidence type="ECO:0000256" key="1">
    <source>
        <dbReference type="ARBA" id="ARBA00001933"/>
    </source>
</evidence>
<proteinExistence type="inferred from homology"/>
<dbReference type="STRING" id="670052.PA27867_2034"/>
<keyword evidence="5" id="KW-0663">Pyridoxal phosphate</keyword>
<evidence type="ECO:0000256" key="8">
    <source>
        <dbReference type="ARBA" id="ARBA00050776"/>
    </source>
</evidence>
<dbReference type="OrthoDB" id="9808002at2"/>
<dbReference type="GO" id="GO:0046872">
    <property type="term" value="F:metal ion binding"/>
    <property type="evidence" value="ECO:0007669"/>
    <property type="project" value="UniProtKB-KW"/>
</dbReference>
<keyword evidence="11" id="KW-1185">Reference proteome</keyword>
<dbReference type="InterPro" id="IPR016454">
    <property type="entry name" value="Cysteine_dSase"/>
</dbReference>
<dbReference type="Pfam" id="PF00266">
    <property type="entry name" value="Aminotran_5"/>
    <property type="match status" value="1"/>
</dbReference>
<reference evidence="10 11" key="1">
    <citation type="submission" date="2016-06" db="EMBL/GenBank/DDBJ databases">
        <title>Genome sequencing of Cryobacterium arcticum PAMC 27867.</title>
        <authorList>
            <person name="Lee J."/>
            <person name="Kim O.-S."/>
        </authorList>
    </citation>
    <scope>NUCLEOTIDE SEQUENCE [LARGE SCALE GENOMIC DNA]</scope>
    <source>
        <strain evidence="10 11">PAMC 27867</strain>
    </source>
</reference>
<dbReference type="PATRIC" id="fig|670052.7.peg.2094"/>
<dbReference type="Gene3D" id="3.40.640.10">
    <property type="entry name" value="Type I PLP-dependent aspartate aminotransferase-like (Major domain)"/>
    <property type="match status" value="1"/>
</dbReference>
<evidence type="ECO:0000256" key="4">
    <source>
        <dbReference type="ARBA" id="ARBA00022723"/>
    </source>
</evidence>
<evidence type="ECO:0000256" key="3">
    <source>
        <dbReference type="ARBA" id="ARBA00022679"/>
    </source>
</evidence>
<dbReference type="SUPFAM" id="SSF53383">
    <property type="entry name" value="PLP-dependent transferases"/>
    <property type="match status" value="1"/>
</dbReference>
<comment type="similarity">
    <text evidence="2">Belongs to the class-V pyridoxal-phosphate-dependent aminotransferase family. NifS/IscS subfamily.</text>
</comment>
<evidence type="ECO:0000256" key="7">
    <source>
        <dbReference type="ARBA" id="ARBA00023014"/>
    </source>
</evidence>
<dbReference type="EMBL" id="CP016282">
    <property type="protein sequence ID" value="ANP72986.1"/>
    <property type="molecule type" value="Genomic_DNA"/>
</dbReference>
<keyword evidence="4" id="KW-0479">Metal-binding</keyword>
<organism evidence="10 11">
    <name type="scientific">Cryobacterium arcticum</name>
    <dbReference type="NCBI Taxonomy" id="670052"/>
    <lineage>
        <taxon>Bacteria</taxon>
        <taxon>Bacillati</taxon>
        <taxon>Actinomycetota</taxon>
        <taxon>Actinomycetes</taxon>
        <taxon>Micrococcales</taxon>
        <taxon>Microbacteriaceae</taxon>
        <taxon>Cryobacterium</taxon>
    </lineage>
</organism>
<evidence type="ECO:0000256" key="2">
    <source>
        <dbReference type="ARBA" id="ARBA00006490"/>
    </source>
</evidence>
<dbReference type="Gene3D" id="1.10.260.50">
    <property type="match status" value="1"/>
</dbReference>
<evidence type="ECO:0000256" key="6">
    <source>
        <dbReference type="ARBA" id="ARBA00023004"/>
    </source>
</evidence>
<name>A0A1B1BKG1_9MICO</name>
<dbReference type="Gene3D" id="3.90.1150.10">
    <property type="entry name" value="Aspartate Aminotransferase, domain 1"/>
    <property type="match status" value="1"/>
</dbReference>
<dbReference type="PANTHER" id="PTHR11601:SF34">
    <property type="entry name" value="CYSTEINE DESULFURASE"/>
    <property type="match status" value="1"/>
</dbReference>
<keyword evidence="3" id="KW-0808">Transferase</keyword>
<comment type="cofactor">
    <cofactor evidence="1">
        <name>pyridoxal 5'-phosphate</name>
        <dbReference type="ChEBI" id="CHEBI:597326"/>
    </cofactor>
</comment>
<dbReference type="KEGG" id="cart:PA27867_2034"/>